<evidence type="ECO:0000313" key="1">
    <source>
        <dbReference type="EMBL" id="GME78372.1"/>
    </source>
</evidence>
<evidence type="ECO:0000313" key="2">
    <source>
        <dbReference type="Proteomes" id="UP001165064"/>
    </source>
</evidence>
<organism evidence="1 2">
    <name type="scientific">Ambrosiozyma monospora</name>
    <name type="common">Yeast</name>
    <name type="synonym">Endomycopsis monosporus</name>
    <dbReference type="NCBI Taxonomy" id="43982"/>
    <lineage>
        <taxon>Eukaryota</taxon>
        <taxon>Fungi</taxon>
        <taxon>Dikarya</taxon>
        <taxon>Ascomycota</taxon>
        <taxon>Saccharomycotina</taxon>
        <taxon>Pichiomycetes</taxon>
        <taxon>Pichiales</taxon>
        <taxon>Pichiaceae</taxon>
        <taxon>Ambrosiozyma</taxon>
    </lineage>
</organism>
<accession>A0ACB5T0Y2</accession>
<proteinExistence type="predicted"/>
<comment type="caution">
    <text evidence="1">The sequence shown here is derived from an EMBL/GenBank/DDBJ whole genome shotgun (WGS) entry which is preliminary data.</text>
</comment>
<name>A0ACB5T0Y2_AMBMO</name>
<gene>
    <name evidence="1" type="ORF">Amon02_000341300</name>
</gene>
<dbReference type="Proteomes" id="UP001165064">
    <property type="component" value="Unassembled WGS sequence"/>
</dbReference>
<keyword evidence="2" id="KW-1185">Reference proteome</keyword>
<sequence>MQGVDENEADAVGPGGIFDNTFSNNNAGLADLDFEHSNALADDHDDEELNMGFQMASSEPNMVGEDDIDLSDEYENEEQKAAIQKELKEKIRLERIEKEKKNRAKLLRIYYPSFKRGKPIKMQSLFPTTPSEYPGPRLNPVVRPLLPTKLQFEVQEDTRKAFRMTTKQIQVKVQQKSRDDIPITSLPGQRIVEITEKDLQHTQPKPQKRKKEKDALELYPRDLVLSTADWNDDDIFNCGDTIPELPITKKLKVEDPDLVGWDHEDDDMIFEGVLNVDSLNLKLDMNDPKMLFMNEEEKSDKRVTNRATIPTNEKMLELRFKISNDKEYDILKANYQTKVRAIIGNLTIDHAPPAVRLQYPYYKVKLSKKEIRSFHRPRFTVRPNTVMVFTRPRTRKRKKDRGKEVHELFPRSANLTMGDTAQFFMMEYSEETPYALSKFGMGSKLINYYRKVSEEDTSRPKFSVGETHVLGVQDRSPFWNFGYVQPGEVVPTLYNQMFRAPVFKHEALMTDFLLVRSSGGGSSQKYFMRPINQLFTVGQTLPVVEVPGPHSRRATSIAKNRLKMIVFRALNANEHHRLSVKDISDHFPDQSDMQNRQRLKEFMEYQRSGEDNGFWKVKASEKLPSYEETRTMISPDDVSLVESMQFGKLYLEDLEALRKEKLDVTKGTGNSNSNNRSSSKKEKDYTNDESLVVQLAPWNATRNFIHATQGKAMLQVIGEGDPSKRGEAISFLRTSMKGGFIRSVAGTESVASTPKPSTPKPSDKEEKESKKSGGGHSYNVASQQKAYEARIRNAWNNQIMALGSKTRNSNDPPVFTNEDLKDDNKMRAANKVVDGEVNETPRYLRITRMVRNSYGILERKIEVVRDPKVVELYVKRKQALSLEDPSELVLTNDAEENLKVKKKLEEELAKLQKQQDKKKKKSPGITAANIDSEGRLSGKGIGKGKSTSRRCATCGALGHIRTNKTCPLYYTVHNKSNPNYIPGSEKTAAELSAIASAQSLSSSATAAGPGAPAVPAPQQSPQAPPPA</sequence>
<dbReference type="EMBL" id="BSXS01002169">
    <property type="protein sequence ID" value="GME78372.1"/>
    <property type="molecule type" value="Genomic_DNA"/>
</dbReference>
<reference evidence="1" key="1">
    <citation type="submission" date="2023-04" db="EMBL/GenBank/DDBJ databases">
        <title>Ambrosiozyma monospora NBRC 10751.</title>
        <authorList>
            <person name="Ichikawa N."/>
            <person name="Sato H."/>
            <person name="Tonouchi N."/>
        </authorList>
    </citation>
    <scope>NUCLEOTIDE SEQUENCE</scope>
    <source>
        <strain evidence="1">NBRC 10751</strain>
    </source>
</reference>
<protein>
    <submittedName>
        <fullName evidence="1">Unnamed protein product</fullName>
    </submittedName>
</protein>